<accession>A0AAV4HXQ6</accession>
<name>A0AAV4HXQ6_9GAST</name>
<dbReference type="EMBL" id="BMAT01002256">
    <property type="protein sequence ID" value="GFS02958.1"/>
    <property type="molecule type" value="Genomic_DNA"/>
</dbReference>
<sequence>MSSDLRILMLGADGDMAKIGNSLLGRKVFDIKQKTYQRDSVALADGRTLHVTAAFSSEFYVTFLAWLCTPLSLPDHLVRDINSTDYHAVILSMEMKTGLNLFFSKAANCMWGEEVWKNFLKKKGVIVVREAHTFTEAQKTGEISGSF</sequence>
<proteinExistence type="predicted"/>
<organism evidence="1 2">
    <name type="scientific">Elysia marginata</name>
    <dbReference type="NCBI Taxonomy" id="1093978"/>
    <lineage>
        <taxon>Eukaryota</taxon>
        <taxon>Metazoa</taxon>
        <taxon>Spiralia</taxon>
        <taxon>Lophotrochozoa</taxon>
        <taxon>Mollusca</taxon>
        <taxon>Gastropoda</taxon>
        <taxon>Heterobranchia</taxon>
        <taxon>Euthyneura</taxon>
        <taxon>Panpulmonata</taxon>
        <taxon>Sacoglossa</taxon>
        <taxon>Placobranchoidea</taxon>
        <taxon>Plakobranchidae</taxon>
        <taxon>Elysia</taxon>
    </lineage>
</organism>
<dbReference type="Proteomes" id="UP000762676">
    <property type="component" value="Unassembled WGS sequence"/>
</dbReference>
<protein>
    <submittedName>
        <fullName evidence="1">Uncharacterized protein</fullName>
    </submittedName>
</protein>
<keyword evidence="2" id="KW-1185">Reference proteome</keyword>
<evidence type="ECO:0000313" key="2">
    <source>
        <dbReference type="Proteomes" id="UP000762676"/>
    </source>
</evidence>
<comment type="caution">
    <text evidence="1">The sequence shown here is derived from an EMBL/GenBank/DDBJ whole genome shotgun (WGS) entry which is preliminary data.</text>
</comment>
<reference evidence="1 2" key="1">
    <citation type="journal article" date="2021" name="Elife">
        <title>Chloroplast acquisition without the gene transfer in kleptoplastic sea slugs, Plakobranchus ocellatus.</title>
        <authorList>
            <person name="Maeda T."/>
            <person name="Takahashi S."/>
            <person name="Yoshida T."/>
            <person name="Shimamura S."/>
            <person name="Takaki Y."/>
            <person name="Nagai Y."/>
            <person name="Toyoda A."/>
            <person name="Suzuki Y."/>
            <person name="Arimoto A."/>
            <person name="Ishii H."/>
            <person name="Satoh N."/>
            <person name="Nishiyama T."/>
            <person name="Hasebe M."/>
            <person name="Maruyama T."/>
            <person name="Minagawa J."/>
            <person name="Obokata J."/>
            <person name="Shigenobu S."/>
        </authorList>
    </citation>
    <scope>NUCLEOTIDE SEQUENCE [LARGE SCALE GENOMIC DNA]</scope>
</reference>
<evidence type="ECO:0000313" key="1">
    <source>
        <dbReference type="EMBL" id="GFS02958.1"/>
    </source>
</evidence>
<gene>
    <name evidence="1" type="ORF">ElyMa_001136200</name>
</gene>
<dbReference type="AlphaFoldDB" id="A0AAV4HXQ6"/>